<evidence type="ECO:0000256" key="10">
    <source>
        <dbReference type="ARBA" id="ARBA00023186"/>
    </source>
</evidence>
<keyword evidence="1" id="KW-0813">Transport</keyword>
<evidence type="ECO:0000256" key="3">
    <source>
        <dbReference type="ARBA" id="ARBA00022553"/>
    </source>
</evidence>
<keyword evidence="10" id="KW-0143">Chaperone</keyword>
<evidence type="ECO:0000313" key="15">
    <source>
        <dbReference type="EMBL" id="BBJ21551.1"/>
    </source>
</evidence>
<dbReference type="GO" id="GO:0039704">
    <property type="term" value="P:viral translational shunt"/>
    <property type="evidence" value="ECO:0007669"/>
    <property type="project" value="InterPro"/>
</dbReference>
<keyword evidence="9" id="KW-1190">Host gene expression shutoff by virus</keyword>
<evidence type="ECO:0000256" key="1">
    <source>
        <dbReference type="ARBA" id="ARBA00022448"/>
    </source>
</evidence>
<feature type="compositionally biased region" description="Basic and acidic residues" evidence="14">
    <location>
        <begin position="780"/>
        <end position="789"/>
    </location>
</feature>
<evidence type="ECO:0000256" key="14">
    <source>
        <dbReference type="SAM" id="MobiDB-lite"/>
    </source>
</evidence>
<keyword evidence="16" id="KW-1185">Reference proteome</keyword>
<accession>A0A5H2X6P8</accession>
<name>A0A5H2X6P8_9ADEN</name>
<sequence>MDSEGEQRALTILNLLFKRLVEEGVWGRFCCNITHQAQLVHAIDLPNIYQMGIERAAESLVRSLGSIVSVSLSDEVADLLFDELESEELNNAESCSDSEDEFQVTSDETEDEDECCCNTTTNPEETNSEEDIEELKSEEECNSEDTITEISSEHILHMCELKNHLRRQSMLLSGALKDIDKDLTLQLCDIQYQLERFIFNPPPSTPSDFKEVRHNFYPPFLHPKAICNYSIFTITTSIPKSCKCNRYETTIFKSSFDRKYFEMLPRFRSDAKFNDDLGSAVNPVGELKEEVKLTPLVSDTSRLQFAKARGEHLHFFGYPSLHLPPKMVQCLMETLIAPLAEEGKDTVMSISDEEISNLIDPKGKMSKNNLLKAIQRRRDDVAFSIRYGVQLYLMERVIRNPEMIRKIQETLHHTFHHGYVNLVREVSKVNLSNYVTFHGITYLNPLNNCILANLYEDQDKADYIVDSIYLFLVLAWQTAMGMWHQAINDQTLKAYSSVLNSQKLSIYSKSTVYDISQLIIDLLMDGNRLVEEMKNALPNFTSSSQISTFRQFLMERSNIPSLAAPFMPSDFIPLCFSECHPILWDQSYLLQTAFFICNHGGYLHENEVSNFKYCPCNLCSPHRMPQDNIALHNEINAIGTFEFQTDDGKLFKLSPELWTNAYLDKFVEKDFHAYNVVPYRSNKSVFSKNLTPCVISSPEILSLIRQIQASREEFLLSKGKGVYKDPKTGETISHLAPQVHQAGSAQTKTIPATDSYIIRRNSTEISTSGIVQNSTYNGSENDRREENKSKRFRRRRINRKPGQLSQHGQCRVSTITGIAEENVSNYEN</sequence>
<dbReference type="InterPro" id="IPR003381">
    <property type="entry name" value="L4"/>
</dbReference>
<evidence type="ECO:0000256" key="5">
    <source>
        <dbReference type="ARBA" id="ARBA00022586"/>
    </source>
</evidence>
<keyword evidence="6" id="KW-1193">Eukaryotic host translation shutoff by virus</keyword>
<evidence type="ECO:0000256" key="9">
    <source>
        <dbReference type="ARBA" id="ARBA00022995"/>
    </source>
</evidence>
<keyword evidence="13" id="KW-1075">Inhibition of eukaryotic host translation factors by virus</keyword>
<keyword evidence="3" id="KW-0597">Phosphoprotein</keyword>
<evidence type="ECO:0000256" key="11">
    <source>
        <dbReference type="ARBA" id="ARBA00023200"/>
    </source>
</evidence>
<evidence type="ECO:0000256" key="13">
    <source>
        <dbReference type="ARBA" id="ARBA00023325"/>
    </source>
</evidence>
<gene>
    <name evidence="15" type="primary">100K</name>
</gene>
<dbReference type="GO" id="GO:0039606">
    <property type="term" value="P:symbiont-mediated suppression of host translation initiation"/>
    <property type="evidence" value="ECO:0007669"/>
    <property type="project" value="UniProtKB-KW"/>
</dbReference>
<evidence type="ECO:0000256" key="12">
    <source>
        <dbReference type="ARBA" id="ARBA00023247"/>
    </source>
</evidence>
<organism evidence="15">
    <name type="scientific">Crane-associated adenovirus 1</name>
    <dbReference type="NCBI Taxonomy" id="2559941"/>
    <lineage>
        <taxon>Viruses</taxon>
        <taxon>Varidnaviria</taxon>
        <taxon>Bamfordvirae</taxon>
        <taxon>Preplasmiviricota</taxon>
        <taxon>Polisuviricotina</taxon>
        <taxon>Pharingeaviricetes</taxon>
        <taxon>Rowavirales</taxon>
        <taxon>Adenoviridae</taxon>
        <taxon>Aviadenovirus</taxon>
        <taxon>Aviadenovirus gruis</taxon>
    </lineage>
</organism>
<evidence type="ECO:0000256" key="8">
    <source>
        <dbReference type="ARBA" id="ARBA00022921"/>
    </source>
</evidence>
<feature type="region of interest" description="Disordered" evidence="14">
    <location>
        <begin position="768"/>
        <end position="809"/>
    </location>
</feature>
<evidence type="ECO:0000256" key="7">
    <source>
        <dbReference type="ARBA" id="ARBA00022884"/>
    </source>
</evidence>
<dbReference type="EMBL" id="LC469780">
    <property type="protein sequence ID" value="BBJ21551.1"/>
    <property type="molecule type" value="Genomic_DNA"/>
</dbReference>
<evidence type="ECO:0000256" key="6">
    <source>
        <dbReference type="ARBA" id="ARBA00022809"/>
    </source>
</evidence>
<feature type="compositionally biased region" description="Acidic residues" evidence="14">
    <location>
        <begin position="90"/>
        <end position="115"/>
    </location>
</feature>
<reference evidence="15" key="1">
    <citation type="journal article" date="2019" name="Virus">
        <title>Identification of a distinct lineage of aviadenovirus from crane feces.</title>
        <authorList>
            <person name="Mukai Y."/>
            <person name="Tomita Y."/>
            <person name="Kryukov K."/>
            <person name="Nakagawa S."/>
            <person name="Ozawa M."/>
            <person name="Matsui T."/>
            <person name="Tomonaga K."/>
            <person name="Imanishi T."/>
            <person name="Kawaoka Y."/>
            <person name="Watanabe T."/>
            <person name="Horie M."/>
        </authorList>
    </citation>
    <scope>NUCLEOTIDE SEQUENCE</scope>
</reference>
<dbReference type="GO" id="GO:0003723">
    <property type="term" value="F:RNA binding"/>
    <property type="evidence" value="ECO:0007669"/>
    <property type="project" value="UniProtKB-KW"/>
</dbReference>
<proteinExistence type="predicted"/>
<keyword evidence="11" id="KW-1035">Host cytoplasm</keyword>
<keyword evidence="5" id="KW-1155">Translational shunt</keyword>
<feature type="region of interest" description="Disordered" evidence="14">
    <location>
        <begin position="90"/>
        <end position="128"/>
    </location>
</feature>
<evidence type="ECO:0000256" key="2">
    <source>
        <dbReference type="ARBA" id="ARBA00022481"/>
    </source>
</evidence>
<keyword evidence="4" id="KW-0945">Host-virus interaction</keyword>
<dbReference type="Pfam" id="PF02438">
    <property type="entry name" value="Adeno_100"/>
    <property type="match status" value="1"/>
</dbReference>
<dbReference type="GO" id="GO:0039657">
    <property type="term" value="P:symbiont-mediated suppression of host gene expression"/>
    <property type="evidence" value="ECO:0007669"/>
    <property type="project" value="UniProtKB-KW"/>
</dbReference>
<dbReference type="Proteomes" id="UP000327402">
    <property type="component" value="Segment"/>
</dbReference>
<feature type="compositionally biased region" description="Basic residues" evidence="14">
    <location>
        <begin position="790"/>
        <end position="799"/>
    </location>
</feature>
<evidence type="ECO:0000313" key="16">
    <source>
        <dbReference type="Proteomes" id="UP000327402"/>
    </source>
</evidence>
<keyword evidence="12" id="KW-1262">Eukaryotic host gene expression shutoff by virus</keyword>
<evidence type="ECO:0000256" key="4">
    <source>
        <dbReference type="ARBA" id="ARBA00022581"/>
    </source>
</evidence>
<feature type="compositionally biased region" description="Polar residues" evidence="14">
    <location>
        <begin position="768"/>
        <end position="779"/>
    </location>
</feature>
<keyword evidence="2" id="KW-0488">Methylation</keyword>
<protein>
    <submittedName>
        <fullName evidence="15">Hexon assembly protein 100K</fullName>
    </submittedName>
</protein>
<keyword evidence="7" id="KW-0694">RNA-binding</keyword>
<keyword evidence="8" id="KW-0426">Late protein</keyword>